<organism evidence="1 3">
    <name type="scientific">Legionella micdadei</name>
    <name type="common">Tatlockia micdadei</name>
    <dbReference type="NCBI Taxonomy" id="451"/>
    <lineage>
        <taxon>Bacteria</taxon>
        <taxon>Pseudomonadati</taxon>
        <taxon>Pseudomonadota</taxon>
        <taxon>Gammaproteobacteria</taxon>
        <taxon>Legionellales</taxon>
        <taxon>Legionellaceae</taxon>
        <taxon>Legionella</taxon>
    </lineage>
</organism>
<dbReference type="KEGG" id="tmc:LMI_0209"/>
<evidence type="ECO:0000313" key="4">
    <source>
        <dbReference type="Proteomes" id="UP000182998"/>
    </source>
</evidence>
<reference evidence="3" key="2">
    <citation type="submission" date="2014-09" db="EMBL/GenBank/DDBJ databases">
        <authorList>
            <person name="Gomez-Valero L."/>
        </authorList>
    </citation>
    <scope>NUCLEOTIDE SEQUENCE [LARGE SCALE GENOMIC DNA]</scope>
    <source>
        <strain evidence="3">ATCC33218</strain>
    </source>
</reference>
<dbReference type="PATRIC" id="fig|451.8.peg.637"/>
<dbReference type="OrthoDB" id="5652764at2"/>
<dbReference type="STRING" id="451.B6N58_00980"/>
<dbReference type="HOGENOM" id="CLU_1668543_0_0_6"/>
<sequence length="158" mass="18132">MCKDRSVCLCHLLRDAIENDKQEEFKAFFIKTITTDLYLFLKDGYQLQGITDSKLFTSSLRTLIKEFITGGEQINLSRQETELFMTQCDSFFEGESTLDEMKNGLALILYKAEKLTYQNLSGQEGFDNYLNQYNQTKQDNTAHLEKSKSVACGKCSIL</sequence>
<proteinExistence type="predicted"/>
<reference evidence="1" key="1">
    <citation type="submission" date="2014-09" db="EMBL/GenBank/DDBJ databases">
        <authorList>
            <person name="GOMEZ-VALERO Laura"/>
        </authorList>
    </citation>
    <scope>NUCLEOTIDE SEQUENCE</scope>
    <source>
        <strain evidence="1">ATCC33218</strain>
    </source>
</reference>
<gene>
    <name evidence="1" type="ORF">LMI_0209</name>
    <name evidence="2" type="ORF">SAMN02982997_00440</name>
</gene>
<evidence type="ECO:0000313" key="1">
    <source>
        <dbReference type="EMBL" id="CEG59572.1"/>
    </source>
</evidence>
<evidence type="ECO:0000313" key="2">
    <source>
        <dbReference type="EMBL" id="SCX94063.1"/>
    </source>
</evidence>
<evidence type="ECO:0000313" key="3">
    <source>
        <dbReference type="Proteomes" id="UP000032414"/>
    </source>
</evidence>
<dbReference type="Proteomes" id="UP000182998">
    <property type="component" value="Unassembled WGS sequence"/>
</dbReference>
<dbReference type="EMBL" id="FMVN01000002">
    <property type="protein sequence ID" value="SCX94063.1"/>
    <property type="molecule type" value="Genomic_DNA"/>
</dbReference>
<accession>A0A098GC81</accession>
<protein>
    <submittedName>
        <fullName evidence="1">Uncharacterized protein</fullName>
    </submittedName>
</protein>
<name>A0A098GC81_LEGMI</name>
<keyword evidence="4" id="KW-1185">Reference proteome</keyword>
<dbReference type="RefSeq" id="WP_045098131.1">
    <property type="nucleotide sequence ID" value="NZ_CP020615.1"/>
</dbReference>
<dbReference type="AlphaFoldDB" id="A0A098GC81"/>
<dbReference type="EMBL" id="LN614830">
    <property type="protein sequence ID" value="CEG59572.1"/>
    <property type="molecule type" value="Genomic_DNA"/>
</dbReference>
<reference evidence="2 4" key="3">
    <citation type="submission" date="2016-10" db="EMBL/GenBank/DDBJ databases">
        <authorList>
            <person name="Varghese N."/>
            <person name="Submissions S."/>
        </authorList>
    </citation>
    <scope>NUCLEOTIDE SEQUENCE [LARGE SCALE GENOMIC DNA]</scope>
    <source>
        <strain evidence="2 4">ATCC 33218</strain>
    </source>
</reference>
<dbReference type="Proteomes" id="UP000032414">
    <property type="component" value="Chromosome I"/>
</dbReference>